<dbReference type="GO" id="GO:0006310">
    <property type="term" value="P:DNA recombination"/>
    <property type="evidence" value="ECO:0007669"/>
    <property type="project" value="UniProtKB-KW"/>
</dbReference>
<dbReference type="Pfam" id="PF00589">
    <property type="entry name" value="Phage_integrase"/>
    <property type="match status" value="1"/>
</dbReference>
<evidence type="ECO:0000256" key="2">
    <source>
        <dbReference type="ARBA" id="ARBA00023172"/>
    </source>
</evidence>
<proteinExistence type="predicted"/>
<dbReference type="Gene3D" id="1.10.443.10">
    <property type="entry name" value="Intergrase catalytic core"/>
    <property type="match status" value="1"/>
</dbReference>
<keyword evidence="1" id="KW-0238">DNA-binding</keyword>
<dbReference type="InterPro" id="IPR013762">
    <property type="entry name" value="Integrase-like_cat_sf"/>
</dbReference>
<reference evidence="4" key="1">
    <citation type="submission" date="2021-03" db="EMBL/GenBank/DDBJ databases">
        <authorList>
            <person name="Peeters C."/>
        </authorList>
    </citation>
    <scope>NUCLEOTIDE SEQUENCE</scope>
    <source>
        <strain evidence="4">LMG 31506</strain>
    </source>
</reference>
<keyword evidence="5" id="KW-1185">Reference proteome</keyword>
<dbReference type="GO" id="GO:0003677">
    <property type="term" value="F:DNA binding"/>
    <property type="evidence" value="ECO:0007669"/>
    <property type="project" value="UniProtKB-KW"/>
</dbReference>
<name>A0A916J117_9BURK</name>
<dbReference type="RefSeq" id="WP_211950579.1">
    <property type="nucleotide sequence ID" value="NZ_CAJPUY010000030.1"/>
</dbReference>
<dbReference type="InterPro" id="IPR011010">
    <property type="entry name" value="DNA_brk_join_enz"/>
</dbReference>
<dbReference type="AlphaFoldDB" id="A0A916J117"/>
<dbReference type="InterPro" id="IPR002104">
    <property type="entry name" value="Integrase_catalytic"/>
</dbReference>
<evidence type="ECO:0000259" key="3">
    <source>
        <dbReference type="Pfam" id="PF00589"/>
    </source>
</evidence>
<dbReference type="Gene3D" id="1.10.150.130">
    <property type="match status" value="1"/>
</dbReference>
<organism evidence="4 5">
    <name type="scientific">Cupriavidus yeoncheonensis</name>
    <dbReference type="NCBI Taxonomy" id="1462994"/>
    <lineage>
        <taxon>Bacteria</taxon>
        <taxon>Pseudomonadati</taxon>
        <taxon>Pseudomonadota</taxon>
        <taxon>Betaproteobacteria</taxon>
        <taxon>Burkholderiales</taxon>
        <taxon>Burkholderiaceae</taxon>
        <taxon>Cupriavidus</taxon>
    </lineage>
</organism>
<evidence type="ECO:0000256" key="1">
    <source>
        <dbReference type="ARBA" id="ARBA00023125"/>
    </source>
</evidence>
<evidence type="ECO:0000313" key="5">
    <source>
        <dbReference type="Proteomes" id="UP000672934"/>
    </source>
</evidence>
<dbReference type="GO" id="GO:0015074">
    <property type="term" value="P:DNA integration"/>
    <property type="evidence" value="ECO:0007669"/>
    <property type="project" value="InterPro"/>
</dbReference>
<comment type="caution">
    <text evidence="4">The sequence shown here is derived from an EMBL/GenBank/DDBJ whole genome shotgun (WGS) entry which is preliminary data.</text>
</comment>
<accession>A0A916J117</accession>
<gene>
    <name evidence="4" type="ORF">LMG31506_05733</name>
</gene>
<dbReference type="EMBL" id="CAJPUY010000030">
    <property type="protein sequence ID" value="CAG2156574.1"/>
    <property type="molecule type" value="Genomic_DNA"/>
</dbReference>
<dbReference type="Proteomes" id="UP000672934">
    <property type="component" value="Unassembled WGS sequence"/>
</dbReference>
<sequence>MTALSGPHCPSTLRQLLDTTCVDQAFEHSKFWPERVRRFQVEAAALLDTPLEAFNPSVIEAWRQSSLADGLTPRALNGHVSLLRVALHLAERKHWIPENPARHIRPLTTPPPVAPHEQPPDIHARLEAAIAERNESLRSHRDQTNTERLQRHQPLMPDLRAAPYVNHLEPMYLVMRDSGLTMAECAKLERDDLDLASGLLRRPCKRGGHRQVPLSDLALDVFHRWQPQCAPVTIEPSRRKPSTLIFPGQYPGTPLNISHSWKHLVQCAGVPDLTLFDLRQDFMMRLIKQGASPSDLLYLVGRAPARGWSWDWTNMGALRTLINKASQALRRS</sequence>
<keyword evidence="2" id="KW-0233">DNA recombination</keyword>
<protein>
    <recommendedName>
        <fullName evidence="3">Tyr recombinase domain-containing protein</fullName>
    </recommendedName>
</protein>
<dbReference type="InterPro" id="IPR010998">
    <property type="entry name" value="Integrase_recombinase_N"/>
</dbReference>
<feature type="domain" description="Tyr recombinase" evidence="3">
    <location>
        <begin position="171"/>
        <end position="301"/>
    </location>
</feature>
<dbReference type="SUPFAM" id="SSF56349">
    <property type="entry name" value="DNA breaking-rejoining enzymes"/>
    <property type="match status" value="1"/>
</dbReference>
<evidence type="ECO:0000313" key="4">
    <source>
        <dbReference type="EMBL" id="CAG2156574.1"/>
    </source>
</evidence>